<dbReference type="GO" id="GO:0004065">
    <property type="term" value="F:arylsulfatase activity"/>
    <property type="evidence" value="ECO:0007669"/>
    <property type="project" value="UniProtKB-EC"/>
</dbReference>
<feature type="domain" description="Sulfatase N-terminal" evidence="8">
    <location>
        <begin position="64"/>
        <end position="408"/>
    </location>
</feature>
<dbReference type="Pfam" id="PF00884">
    <property type="entry name" value="Sulfatase"/>
    <property type="match status" value="1"/>
</dbReference>
<reference evidence="10" key="1">
    <citation type="submission" date="2015-07" db="EMBL/GenBank/DDBJ databases">
        <authorList>
            <person name="Rodrigo-Torres Lidia"/>
            <person name="Arahal R.David."/>
        </authorList>
    </citation>
    <scope>NUCLEOTIDE SEQUENCE [LARGE SCALE GENOMIC DNA]</scope>
    <source>
        <strain evidence="10">CECT 5112</strain>
    </source>
</reference>
<comment type="similarity">
    <text evidence="2">Belongs to the sulfatase family.</text>
</comment>
<dbReference type="EMBL" id="CXWD01000011">
    <property type="protein sequence ID" value="CTQ72088.1"/>
    <property type="molecule type" value="Genomic_DNA"/>
</dbReference>
<evidence type="ECO:0000256" key="7">
    <source>
        <dbReference type="SAM" id="SignalP"/>
    </source>
</evidence>
<dbReference type="PANTHER" id="PTHR42693:SF42">
    <property type="entry name" value="ARYLSULFATASE G"/>
    <property type="match status" value="1"/>
</dbReference>
<evidence type="ECO:0000313" key="9">
    <source>
        <dbReference type="EMBL" id="CTQ72088.1"/>
    </source>
</evidence>
<evidence type="ECO:0000256" key="5">
    <source>
        <dbReference type="ARBA" id="ARBA00022801"/>
    </source>
</evidence>
<feature type="chain" id="PRO_5005809233" evidence="7">
    <location>
        <begin position="25"/>
        <end position="527"/>
    </location>
</feature>
<organism evidence="9 10">
    <name type="scientific">Roseibium alexandrii</name>
    <dbReference type="NCBI Taxonomy" id="388408"/>
    <lineage>
        <taxon>Bacteria</taxon>
        <taxon>Pseudomonadati</taxon>
        <taxon>Pseudomonadota</taxon>
        <taxon>Alphaproteobacteria</taxon>
        <taxon>Hyphomicrobiales</taxon>
        <taxon>Stappiaceae</taxon>
        <taxon>Roseibium</taxon>
    </lineage>
</organism>
<protein>
    <submittedName>
        <fullName evidence="9">Arylsulfatase</fullName>
        <ecNumber evidence="9">3.1.6.1</ecNumber>
    </submittedName>
</protein>
<dbReference type="PANTHER" id="PTHR42693">
    <property type="entry name" value="ARYLSULFATASE FAMILY MEMBER"/>
    <property type="match status" value="1"/>
</dbReference>
<dbReference type="AlphaFoldDB" id="A0A0M7AAF7"/>
<gene>
    <name evidence="9" type="primary">atsA_2</name>
    <name evidence="9" type="ORF">LAX5112_03045</name>
</gene>
<sequence length="527" mass="57703">MGNKGISSAFLAGFLLASASTALAIEPDAPHANFAAKQAELWSAEDADIDQRLAALEERFGKKPNIIYILTDDVGWGEIGWQGGGKHRGTPTPELDAMASEGMKFWSAYAEPSCTPTRIAINTGRHPVRTGLLSVLWPGMEDGLSPEEVTTAELLSEQGYNTAMWGKWHLGDLHEHAPENQGFDYAYYGLFNGAPDYWQASFEDKSGTFPFADFPGYDAYKEGTGIDLSIGGYVGRKGEGRQPIEGVAGDLSPERQEAFENASIGQITQYVQDHADDDNPFFIYWASYANQIAPSQEFLNAPGVDKNNRQASFMAMHNKHVGQLLETLKSEGIAENTLVVWISDNGPMYAFWPTSGYTLLRGAKGDVLEGGVRVPATAWWPGMIEPGQDPTDVLHVTDLFTTAARLGGAYDNIPNDRITDGVDQTALFLNGEGHGRRQFMAHYSGPVLGAFRYDDHKIHITEGHGGLPGMDFYNVRRDPGEKYGALYPGLWVVQPMQQLLGSHMAKIKQFPHRTLVTPADATLTAHD</sequence>
<dbReference type="EC" id="3.1.6.1" evidence="9"/>
<evidence type="ECO:0000256" key="6">
    <source>
        <dbReference type="ARBA" id="ARBA00022837"/>
    </source>
</evidence>
<evidence type="ECO:0000256" key="3">
    <source>
        <dbReference type="ARBA" id="ARBA00022723"/>
    </source>
</evidence>
<keyword evidence="6" id="KW-0106">Calcium</keyword>
<evidence type="ECO:0000259" key="8">
    <source>
        <dbReference type="Pfam" id="PF00884"/>
    </source>
</evidence>
<keyword evidence="10" id="KW-1185">Reference proteome</keyword>
<dbReference type="GO" id="GO:0046872">
    <property type="term" value="F:metal ion binding"/>
    <property type="evidence" value="ECO:0007669"/>
    <property type="project" value="UniProtKB-KW"/>
</dbReference>
<dbReference type="InterPro" id="IPR000917">
    <property type="entry name" value="Sulfatase_N"/>
</dbReference>
<proteinExistence type="inferred from homology"/>
<dbReference type="Gene3D" id="3.30.1120.10">
    <property type="match status" value="1"/>
</dbReference>
<keyword evidence="4 7" id="KW-0732">Signal</keyword>
<accession>A0A0M7AAF7</accession>
<dbReference type="STRING" id="388408.LAX5112_03045"/>
<evidence type="ECO:0000256" key="1">
    <source>
        <dbReference type="ARBA" id="ARBA00001913"/>
    </source>
</evidence>
<evidence type="ECO:0000313" key="10">
    <source>
        <dbReference type="Proteomes" id="UP000053235"/>
    </source>
</evidence>
<feature type="signal peptide" evidence="7">
    <location>
        <begin position="1"/>
        <end position="24"/>
    </location>
</feature>
<dbReference type="InterPro" id="IPR017850">
    <property type="entry name" value="Alkaline_phosphatase_core_sf"/>
</dbReference>
<dbReference type="SUPFAM" id="SSF53649">
    <property type="entry name" value="Alkaline phosphatase-like"/>
    <property type="match status" value="1"/>
</dbReference>
<dbReference type="RefSeq" id="WP_055672527.1">
    <property type="nucleotide sequence ID" value="NZ_CXWD01000011.1"/>
</dbReference>
<evidence type="ECO:0000256" key="2">
    <source>
        <dbReference type="ARBA" id="ARBA00008779"/>
    </source>
</evidence>
<comment type="cofactor">
    <cofactor evidence="1">
        <name>Ca(2+)</name>
        <dbReference type="ChEBI" id="CHEBI:29108"/>
    </cofactor>
</comment>
<dbReference type="InterPro" id="IPR050738">
    <property type="entry name" value="Sulfatase"/>
</dbReference>
<dbReference type="Gene3D" id="3.40.720.10">
    <property type="entry name" value="Alkaline Phosphatase, subunit A"/>
    <property type="match status" value="1"/>
</dbReference>
<keyword evidence="3" id="KW-0479">Metal-binding</keyword>
<dbReference type="Proteomes" id="UP000053235">
    <property type="component" value="Unassembled WGS sequence"/>
</dbReference>
<evidence type="ECO:0000256" key="4">
    <source>
        <dbReference type="ARBA" id="ARBA00022729"/>
    </source>
</evidence>
<name>A0A0M7AAF7_9HYPH</name>
<keyword evidence="5 9" id="KW-0378">Hydrolase</keyword>